<comment type="caution">
    <text evidence="2">The sequence shown here is derived from an EMBL/GenBank/DDBJ whole genome shotgun (WGS) entry which is preliminary data.</text>
</comment>
<evidence type="ECO:0000313" key="2">
    <source>
        <dbReference type="EMBL" id="MBD3919506.1"/>
    </source>
</evidence>
<accession>A0ABR8MWR9</accession>
<feature type="transmembrane region" description="Helical" evidence="1">
    <location>
        <begin position="12"/>
        <end position="33"/>
    </location>
</feature>
<keyword evidence="1" id="KW-0472">Membrane</keyword>
<evidence type="ECO:0000256" key="1">
    <source>
        <dbReference type="SAM" id="Phobius"/>
    </source>
</evidence>
<evidence type="ECO:0000313" key="3">
    <source>
        <dbReference type="Proteomes" id="UP000609346"/>
    </source>
</evidence>
<keyword evidence="3" id="KW-1185">Reference proteome</keyword>
<dbReference type="EMBL" id="JACXZA010000002">
    <property type="protein sequence ID" value="MBD3919506.1"/>
    <property type="molecule type" value="Genomic_DNA"/>
</dbReference>
<proteinExistence type="predicted"/>
<gene>
    <name evidence="2" type="ORF">H8B09_12145</name>
</gene>
<reference evidence="2 3" key="1">
    <citation type="submission" date="2020-09" db="EMBL/GenBank/DDBJ databases">
        <title>Paenibacillus sp. strain PR3 16S rRNA gene Genome sequencing and assembly.</title>
        <authorList>
            <person name="Kim J."/>
        </authorList>
    </citation>
    <scope>NUCLEOTIDE SEQUENCE [LARGE SCALE GENOMIC DNA]</scope>
    <source>
        <strain evidence="2 3">PR3</strain>
    </source>
</reference>
<keyword evidence="1" id="KW-1133">Transmembrane helix</keyword>
<organism evidence="2 3">
    <name type="scientific">Paenibacillus terricola</name>
    <dbReference type="NCBI Taxonomy" id="2763503"/>
    <lineage>
        <taxon>Bacteria</taxon>
        <taxon>Bacillati</taxon>
        <taxon>Bacillota</taxon>
        <taxon>Bacilli</taxon>
        <taxon>Bacillales</taxon>
        <taxon>Paenibacillaceae</taxon>
        <taxon>Paenibacillus</taxon>
    </lineage>
</organism>
<keyword evidence="1" id="KW-0812">Transmembrane</keyword>
<protein>
    <submittedName>
        <fullName evidence="2">Uncharacterized protein</fullName>
    </submittedName>
</protein>
<dbReference type="Proteomes" id="UP000609346">
    <property type="component" value="Unassembled WGS sequence"/>
</dbReference>
<dbReference type="RefSeq" id="WP_191203739.1">
    <property type="nucleotide sequence ID" value="NZ_JACXZA010000002.1"/>
</dbReference>
<sequence>MKKESKIFIESIFVPLILLISFELFFLQGYLTIKDNNTKVFNYYLETAEVSNQVSFVWWKEPFGWLEYILIFLIISIIYYLIRYSLWKLKRKRDQ</sequence>
<name>A0ABR8MWR9_9BACL</name>
<feature type="transmembrane region" description="Helical" evidence="1">
    <location>
        <begin position="65"/>
        <end position="82"/>
    </location>
</feature>